<feature type="compositionally biased region" description="Low complexity" evidence="1">
    <location>
        <begin position="45"/>
        <end position="57"/>
    </location>
</feature>
<gene>
    <name evidence="3" type="ORF">CFX0092_A0895</name>
</gene>
<feature type="compositionally biased region" description="Pro residues" evidence="1">
    <location>
        <begin position="72"/>
        <end position="92"/>
    </location>
</feature>
<dbReference type="AlphaFoldDB" id="A0A170PET7"/>
<feature type="compositionally biased region" description="Low complexity" evidence="1">
    <location>
        <begin position="93"/>
        <end position="102"/>
    </location>
</feature>
<dbReference type="InterPro" id="IPR050570">
    <property type="entry name" value="Cell_wall_metabolism_enzyme"/>
</dbReference>
<dbReference type="InterPro" id="IPR011055">
    <property type="entry name" value="Dup_hybrid_motif"/>
</dbReference>
<proteinExistence type="predicted"/>
<keyword evidence="4" id="KW-1185">Reference proteome</keyword>
<reference evidence="3" key="1">
    <citation type="submission" date="2016-01" db="EMBL/GenBank/DDBJ databases">
        <authorList>
            <person name="Mcilroy J.S."/>
            <person name="Karst M S."/>
            <person name="Albertsen M."/>
        </authorList>
    </citation>
    <scope>NUCLEOTIDE SEQUENCE</scope>
    <source>
        <strain evidence="3">Cfx-K</strain>
    </source>
</reference>
<dbReference type="KEGG" id="pbf:CFX0092_A0895"/>
<evidence type="ECO:0000259" key="2">
    <source>
        <dbReference type="Pfam" id="PF01551"/>
    </source>
</evidence>
<evidence type="ECO:0000256" key="1">
    <source>
        <dbReference type="SAM" id="MobiDB-lite"/>
    </source>
</evidence>
<dbReference type="PANTHER" id="PTHR21666:SF270">
    <property type="entry name" value="MUREIN HYDROLASE ACTIVATOR ENVC"/>
    <property type="match status" value="1"/>
</dbReference>
<name>A0A170PET7_9CHLR</name>
<dbReference type="InterPro" id="IPR016047">
    <property type="entry name" value="M23ase_b-sheet_dom"/>
</dbReference>
<accession>A0A170PET7</accession>
<dbReference type="GO" id="GO:0004222">
    <property type="term" value="F:metalloendopeptidase activity"/>
    <property type="evidence" value="ECO:0007669"/>
    <property type="project" value="TreeGrafter"/>
</dbReference>
<dbReference type="Proteomes" id="UP000215027">
    <property type="component" value="Chromosome I"/>
</dbReference>
<dbReference type="SUPFAM" id="SSF51261">
    <property type="entry name" value="Duplicated hybrid motif"/>
    <property type="match status" value="1"/>
</dbReference>
<dbReference type="PANTHER" id="PTHR21666">
    <property type="entry name" value="PEPTIDASE-RELATED"/>
    <property type="match status" value="1"/>
</dbReference>
<dbReference type="EMBL" id="LN890655">
    <property type="protein sequence ID" value="CUS02773.2"/>
    <property type="molecule type" value="Genomic_DNA"/>
</dbReference>
<dbReference type="Pfam" id="PF01551">
    <property type="entry name" value="Peptidase_M23"/>
    <property type="match status" value="1"/>
</dbReference>
<feature type="region of interest" description="Disordered" evidence="1">
    <location>
        <begin position="33"/>
        <end position="107"/>
    </location>
</feature>
<evidence type="ECO:0000313" key="4">
    <source>
        <dbReference type="Proteomes" id="UP000215027"/>
    </source>
</evidence>
<dbReference type="PROSITE" id="PS51257">
    <property type="entry name" value="PROKAR_LIPOPROTEIN"/>
    <property type="match status" value="1"/>
</dbReference>
<dbReference type="CDD" id="cd12797">
    <property type="entry name" value="M23_peptidase"/>
    <property type="match status" value="1"/>
</dbReference>
<organism evidence="3 4">
    <name type="scientific">Candidatus Promineifilum breve</name>
    <dbReference type="NCBI Taxonomy" id="1806508"/>
    <lineage>
        <taxon>Bacteria</taxon>
        <taxon>Bacillati</taxon>
        <taxon>Chloroflexota</taxon>
        <taxon>Ardenticatenia</taxon>
        <taxon>Candidatus Promineifilales</taxon>
        <taxon>Candidatus Promineifilaceae</taxon>
        <taxon>Candidatus Promineifilum</taxon>
    </lineage>
</organism>
<dbReference type="Gene3D" id="2.70.70.10">
    <property type="entry name" value="Glucose Permease (Domain IIA)"/>
    <property type="match status" value="1"/>
</dbReference>
<protein>
    <recommendedName>
        <fullName evidence="2">M23ase beta-sheet core domain-containing protein</fullName>
    </recommendedName>
</protein>
<sequence length="390" mass="40723">MGKRCKLNTEGHGLNGYWPCLALLLLVVSCGGRTPPAADPPPTAVSPSPTAESRTPTPDSPPPTTESLPPTADSPPPTADSPPPTPDSPPPTALTTPTVDPAIGLPCAATPPVKPDYAAYSLSAAPWPTPDPAAAPPPLALIDPLPGSERNEGYPYGSDGSGRYLLHNGLDMADEAGTAAVAPFAGEVILARDDLDEHFGWRCDWYGQLVVIRAEQLHDGQPVYALFGHVADVAVSEGQHVAAGQPVARQGTAGAAVVPHVHLEVRVGANAFGATRNPVLWLAPPEGQGVIAGRLVDPEGRAWQGVTVTLIDPSGAPPYRTTWTYLDDPDHSIRPDPALGENFVFGPVAAGTYEVYTQVQGVEHRQPVEVVAGTLSTIEIITEPYQTSTP</sequence>
<evidence type="ECO:0000313" key="3">
    <source>
        <dbReference type="EMBL" id="CUS02773.2"/>
    </source>
</evidence>
<feature type="domain" description="M23ase beta-sheet core" evidence="2">
    <location>
        <begin position="167"/>
        <end position="270"/>
    </location>
</feature>